<keyword evidence="2 7" id="KW-0813">Transport</keyword>
<organism evidence="9 10">
    <name type="scientific">Bradyrhizobium arachidis</name>
    <dbReference type="NCBI Taxonomy" id="858423"/>
    <lineage>
        <taxon>Bacteria</taxon>
        <taxon>Pseudomonadati</taxon>
        <taxon>Pseudomonadota</taxon>
        <taxon>Alphaproteobacteria</taxon>
        <taxon>Hyphomicrobiales</taxon>
        <taxon>Nitrobacteraceae</taxon>
        <taxon>Bradyrhizobium</taxon>
    </lineage>
</organism>
<evidence type="ECO:0000256" key="5">
    <source>
        <dbReference type="ARBA" id="ARBA00022989"/>
    </source>
</evidence>
<evidence type="ECO:0000256" key="1">
    <source>
        <dbReference type="ARBA" id="ARBA00004651"/>
    </source>
</evidence>
<dbReference type="RefSeq" id="WP_092218440.1">
    <property type="nucleotide sequence ID" value="NZ_CP030050.1"/>
</dbReference>
<dbReference type="GO" id="GO:0005886">
    <property type="term" value="C:plasma membrane"/>
    <property type="evidence" value="ECO:0007669"/>
    <property type="project" value="UniProtKB-SubCell"/>
</dbReference>
<dbReference type="GO" id="GO:0055085">
    <property type="term" value="P:transmembrane transport"/>
    <property type="evidence" value="ECO:0007669"/>
    <property type="project" value="InterPro"/>
</dbReference>
<feature type="transmembrane region" description="Helical" evidence="7">
    <location>
        <begin position="229"/>
        <end position="248"/>
    </location>
</feature>
<dbReference type="Pfam" id="PF00528">
    <property type="entry name" value="BPD_transp_1"/>
    <property type="match status" value="1"/>
</dbReference>
<dbReference type="SUPFAM" id="SSF161098">
    <property type="entry name" value="MetI-like"/>
    <property type="match status" value="1"/>
</dbReference>
<feature type="domain" description="ABC transmembrane type-1" evidence="8">
    <location>
        <begin position="72"/>
        <end position="253"/>
    </location>
</feature>
<dbReference type="PANTHER" id="PTHR30151:SF20">
    <property type="entry name" value="ABC TRANSPORTER PERMEASE PROTEIN HI_0355-RELATED"/>
    <property type="match status" value="1"/>
</dbReference>
<keyword evidence="6 7" id="KW-0472">Membrane</keyword>
<keyword evidence="3" id="KW-1003">Cell membrane</keyword>
<comment type="subcellular location">
    <subcellularLocation>
        <location evidence="1 7">Cell membrane</location>
        <topology evidence="1 7">Multi-pass membrane protein</topology>
    </subcellularLocation>
</comment>
<dbReference type="Proteomes" id="UP000594015">
    <property type="component" value="Chromosome"/>
</dbReference>
<reference evidence="9 10" key="1">
    <citation type="submission" date="2018-06" db="EMBL/GenBank/DDBJ databases">
        <title>Comparative genomics of Bradyrhizobium nodulating Arachidis hypogaea.</title>
        <authorList>
            <person name="Li Y."/>
        </authorList>
    </citation>
    <scope>NUCLEOTIDE SEQUENCE [LARGE SCALE GENOMIC DNA]</scope>
    <source>
        <strain evidence="9 10">CCBAU 051107</strain>
    </source>
</reference>
<dbReference type="PANTHER" id="PTHR30151">
    <property type="entry name" value="ALKANE SULFONATE ABC TRANSPORTER-RELATED, MEMBRANE SUBUNIT"/>
    <property type="match status" value="1"/>
</dbReference>
<dbReference type="Gene3D" id="1.10.3720.10">
    <property type="entry name" value="MetI-like"/>
    <property type="match status" value="1"/>
</dbReference>
<accession>A0AAE7TKX9</accession>
<dbReference type="InterPro" id="IPR000515">
    <property type="entry name" value="MetI-like"/>
</dbReference>
<sequence length="263" mass="28276">MSTQALSETRAEPALSPSSRVWLYRAIFAVAMLAAWQAATGPLLDPFWVSSPVAVFKTLVAWTASGQLAYHLLITFKETFAGFVLGATAGVAFALLVGANDTLHRTVDPFVTAVYGVPKVALAPLFIMWFGIGLAPKIVLAAISVFFLVFFSTLRGVREVDLKMVDALRTMGAGKFAVQRMVIFPSALPWLFTGLKLGLPYGFVGAVAAEMMASNAGIGYLTQNSAGQLDTAGVFAALFALMVVTTLLNEALGRLESWIFRWR</sequence>
<evidence type="ECO:0000256" key="3">
    <source>
        <dbReference type="ARBA" id="ARBA00022475"/>
    </source>
</evidence>
<evidence type="ECO:0000256" key="7">
    <source>
        <dbReference type="RuleBase" id="RU363032"/>
    </source>
</evidence>
<keyword evidence="5 7" id="KW-1133">Transmembrane helix</keyword>
<feature type="transmembrane region" description="Helical" evidence="7">
    <location>
        <begin position="80"/>
        <end position="98"/>
    </location>
</feature>
<dbReference type="CDD" id="cd06261">
    <property type="entry name" value="TM_PBP2"/>
    <property type="match status" value="1"/>
</dbReference>
<feature type="transmembrane region" description="Helical" evidence="7">
    <location>
        <begin position="177"/>
        <end position="195"/>
    </location>
</feature>
<dbReference type="AlphaFoldDB" id="A0AAE7TKX9"/>
<protein>
    <submittedName>
        <fullName evidence="9">ABC transporter permease</fullName>
    </submittedName>
</protein>
<keyword evidence="4 7" id="KW-0812">Transmembrane</keyword>
<feature type="transmembrane region" description="Helical" evidence="7">
    <location>
        <begin position="138"/>
        <end position="157"/>
    </location>
</feature>
<gene>
    <name evidence="9" type="ORF">WN72_40045</name>
</gene>
<evidence type="ECO:0000259" key="8">
    <source>
        <dbReference type="PROSITE" id="PS50928"/>
    </source>
</evidence>
<dbReference type="InterPro" id="IPR035906">
    <property type="entry name" value="MetI-like_sf"/>
</dbReference>
<evidence type="ECO:0000313" key="10">
    <source>
        <dbReference type="Proteomes" id="UP000594015"/>
    </source>
</evidence>
<feature type="transmembrane region" description="Helical" evidence="7">
    <location>
        <begin position="110"/>
        <end position="132"/>
    </location>
</feature>
<evidence type="ECO:0000256" key="4">
    <source>
        <dbReference type="ARBA" id="ARBA00022692"/>
    </source>
</evidence>
<dbReference type="EMBL" id="CP030050">
    <property type="protein sequence ID" value="QOZ71799.1"/>
    <property type="molecule type" value="Genomic_DNA"/>
</dbReference>
<name>A0AAE7TKX9_9BRAD</name>
<feature type="transmembrane region" description="Helical" evidence="7">
    <location>
        <begin position="21"/>
        <end position="39"/>
    </location>
</feature>
<evidence type="ECO:0000256" key="6">
    <source>
        <dbReference type="ARBA" id="ARBA00023136"/>
    </source>
</evidence>
<proteinExistence type="inferred from homology"/>
<dbReference type="PROSITE" id="PS50928">
    <property type="entry name" value="ABC_TM1"/>
    <property type="match status" value="1"/>
</dbReference>
<dbReference type="KEGG" id="barh:WN72_40045"/>
<evidence type="ECO:0000256" key="2">
    <source>
        <dbReference type="ARBA" id="ARBA00022448"/>
    </source>
</evidence>
<comment type="similarity">
    <text evidence="7">Belongs to the binding-protein-dependent transport system permease family.</text>
</comment>
<evidence type="ECO:0000313" key="9">
    <source>
        <dbReference type="EMBL" id="QOZ71799.1"/>
    </source>
</evidence>